<dbReference type="PRINTS" id="PR00092">
    <property type="entry name" value="TYROSINASE"/>
</dbReference>
<keyword evidence="10" id="KW-1185">Reference proteome</keyword>
<dbReference type="PANTHER" id="PTHR11474:SF76">
    <property type="entry name" value="SHKT DOMAIN-CONTAINING PROTEIN"/>
    <property type="match status" value="1"/>
</dbReference>
<comment type="catalytic activity">
    <reaction evidence="7">
        <text>L-tyrosine + O2 = L-dopaquinone + H2O</text>
        <dbReference type="Rhea" id="RHEA:18117"/>
        <dbReference type="ChEBI" id="CHEBI:15377"/>
        <dbReference type="ChEBI" id="CHEBI:15379"/>
        <dbReference type="ChEBI" id="CHEBI:57924"/>
        <dbReference type="ChEBI" id="CHEBI:58315"/>
        <dbReference type="EC" id="1.14.18.1"/>
    </reaction>
</comment>
<dbReference type="GO" id="GO:0042438">
    <property type="term" value="P:melanin biosynthetic process"/>
    <property type="evidence" value="ECO:0007669"/>
    <property type="project" value="UniProtKB-KW"/>
</dbReference>
<evidence type="ECO:0000256" key="7">
    <source>
        <dbReference type="ARBA" id="ARBA00048881"/>
    </source>
</evidence>
<dbReference type="AlphaFoldDB" id="A0A0D2I6Y7"/>
<dbReference type="SUPFAM" id="SSF48056">
    <property type="entry name" value="Di-copper centre-containing domain"/>
    <property type="match status" value="1"/>
</dbReference>
<gene>
    <name evidence="9" type="ORF">Z518_09300</name>
</gene>
<evidence type="ECO:0000256" key="5">
    <source>
        <dbReference type="ARBA" id="ARBA00023101"/>
    </source>
</evidence>
<organism evidence="9 10">
    <name type="scientific">Rhinocladiella mackenziei CBS 650.93</name>
    <dbReference type="NCBI Taxonomy" id="1442369"/>
    <lineage>
        <taxon>Eukaryota</taxon>
        <taxon>Fungi</taxon>
        <taxon>Dikarya</taxon>
        <taxon>Ascomycota</taxon>
        <taxon>Pezizomycotina</taxon>
        <taxon>Eurotiomycetes</taxon>
        <taxon>Chaetothyriomycetidae</taxon>
        <taxon>Chaetothyriales</taxon>
        <taxon>Herpotrichiellaceae</taxon>
        <taxon>Rhinocladiella</taxon>
    </lineage>
</organism>
<evidence type="ECO:0000256" key="1">
    <source>
        <dbReference type="ARBA" id="ARBA00009928"/>
    </source>
</evidence>
<keyword evidence="5" id="KW-0470">Melanin biosynthesis</keyword>
<dbReference type="GO" id="GO:0004503">
    <property type="term" value="F:tyrosinase activity"/>
    <property type="evidence" value="ECO:0007669"/>
    <property type="project" value="UniProtKB-EC"/>
</dbReference>
<comment type="similarity">
    <text evidence="1">Belongs to the tyrosinase family.</text>
</comment>
<evidence type="ECO:0000256" key="2">
    <source>
        <dbReference type="ARBA" id="ARBA00011906"/>
    </source>
</evidence>
<evidence type="ECO:0000256" key="6">
    <source>
        <dbReference type="ARBA" id="ARBA00048233"/>
    </source>
</evidence>
<evidence type="ECO:0000256" key="3">
    <source>
        <dbReference type="ARBA" id="ARBA00022723"/>
    </source>
</evidence>
<accession>A0A0D2I6Y7</accession>
<dbReference type="VEuPathDB" id="FungiDB:Z518_09300"/>
<evidence type="ECO:0000256" key="4">
    <source>
        <dbReference type="ARBA" id="ARBA00023008"/>
    </source>
</evidence>
<dbReference type="InterPro" id="IPR002227">
    <property type="entry name" value="Tyrosinase_Cu-bd"/>
</dbReference>
<dbReference type="HOGENOM" id="CLU_1489783_0_0_1"/>
<proteinExistence type="inferred from homology"/>
<keyword evidence="4" id="KW-0186">Copper</keyword>
<dbReference type="PROSITE" id="PS00498">
    <property type="entry name" value="TYROSINASE_2"/>
    <property type="match status" value="1"/>
</dbReference>
<dbReference type="EC" id="1.14.18.1" evidence="2"/>
<evidence type="ECO:0000313" key="9">
    <source>
        <dbReference type="EMBL" id="KIX01574.1"/>
    </source>
</evidence>
<dbReference type="OrthoDB" id="1658288at2759"/>
<dbReference type="InterPro" id="IPR008922">
    <property type="entry name" value="Di-copper_centre_dom_sf"/>
</dbReference>
<dbReference type="InterPro" id="IPR050316">
    <property type="entry name" value="Tyrosinase/Hemocyanin"/>
</dbReference>
<dbReference type="PANTHER" id="PTHR11474">
    <property type="entry name" value="TYROSINASE FAMILY MEMBER"/>
    <property type="match status" value="1"/>
</dbReference>
<sequence>MSQTNCGRQILWVHAQDIATAFPDERRDGKLSKNSPLLELKYAGQQPSHSNAALMANAPTILSLTYQVFNYTAFSCTRPGGQWLRANNTEAIHNNIHHSVGGFGHMQFPEVASCDPVFWLHHANVDRLFAMWQKLNPDSYVDPTVNTYRSYYEAVGFIDSGTTGQRYTEYADREAESIRAG</sequence>
<reference evidence="9 10" key="1">
    <citation type="submission" date="2015-01" db="EMBL/GenBank/DDBJ databases">
        <title>The Genome Sequence of Rhinocladiella mackenzie CBS 650.93.</title>
        <authorList>
            <consortium name="The Broad Institute Genomics Platform"/>
            <person name="Cuomo C."/>
            <person name="de Hoog S."/>
            <person name="Gorbushina A."/>
            <person name="Stielow B."/>
            <person name="Teixiera M."/>
            <person name="Abouelleil A."/>
            <person name="Chapman S.B."/>
            <person name="Priest M."/>
            <person name="Young S.K."/>
            <person name="Wortman J."/>
            <person name="Nusbaum C."/>
            <person name="Birren B."/>
        </authorList>
    </citation>
    <scope>NUCLEOTIDE SEQUENCE [LARGE SCALE GENOMIC DNA]</scope>
    <source>
        <strain evidence="9 10">CBS 650.93</strain>
    </source>
</reference>
<feature type="domain" description="Tyrosinase copper-binding" evidence="8">
    <location>
        <begin position="115"/>
        <end position="126"/>
    </location>
</feature>
<evidence type="ECO:0000259" key="8">
    <source>
        <dbReference type="PROSITE" id="PS00498"/>
    </source>
</evidence>
<comment type="catalytic activity">
    <reaction evidence="6">
        <text>2 L-dopa + O2 = 2 L-dopaquinone + 2 H2O</text>
        <dbReference type="Rhea" id="RHEA:34287"/>
        <dbReference type="ChEBI" id="CHEBI:15377"/>
        <dbReference type="ChEBI" id="CHEBI:15379"/>
        <dbReference type="ChEBI" id="CHEBI:57504"/>
        <dbReference type="ChEBI" id="CHEBI:57924"/>
        <dbReference type="EC" id="1.14.18.1"/>
    </reaction>
</comment>
<dbReference type="STRING" id="1442369.A0A0D2I6Y7"/>
<dbReference type="GO" id="GO:0046872">
    <property type="term" value="F:metal ion binding"/>
    <property type="evidence" value="ECO:0007669"/>
    <property type="project" value="UniProtKB-KW"/>
</dbReference>
<name>A0A0D2I6Y7_9EURO</name>
<dbReference type="GeneID" id="25297371"/>
<keyword evidence="3" id="KW-0479">Metal-binding</keyword>
<protein>
    <recommendedName>
        <fullName evidence="2">tyrosinase</fullName>
        <ecNumber evidence="2">1.14.18.1</ecNumber>
    </recommendedName>
</protein>
<dbReference type="EMBL" id="KN847481">
    <property type="protein sequence ID" value="KIX01574.1"/>
    <property type="molecule type" value="Genomic_DNA"/>
</dbReference>
<dbReference type="RefSeq" id="XP_013268710.1">
    <property type="nucleotide sequence ID" value="XM_013413256.1"/>
</dbReference>
<dbReference type="Proteomes" id="UP000053617">
    <property type="component" value="Unassembled WGS sequence"/>
</dbReference>
<dbReference type="Gene3D" id="1.10.1280.10">
    <property type="entry name" value="Di-copper center containing domain from catechol oxidase"/>
    <property type="match status" value="1"/>
</dbReference>
<dbReference type="Pfam" id="PF00264">
    <property type="entry name" value="Tyrosinase"/>
    <property type="match status" value="1"/>
</dbReference>
<evidence type="ECO:0000313" key="10">
    <source>
        <dbReference type="Proteomes" id="UP000053617"/>
    </source>
</evidence>